<dbReference type="Proteomes" id="UP000775646">
    <property type="component" value="Unassembled WGS sequence"/>
</dbReference>
<feature type="region of interest" description="Disordered" evidence="1">
    <location>
        <begin position="150"/>
        <end position="170"/>
    </location>
</feature>
<protein>
    <submittedName>
        <fullName evidence="2">Uncharacterized protein</fullName>
    </submittedName>
</protein>
<comment type="caution">
    <text evidence="2">The sequence shown here is derived from an EMBL/GenBank/DDBJ whole genome shotgun (WGS) entry which is preliminary data.</text>
</comment>
<name>A0AAI9BAX0_ECOLX</name>
<dbReference type="EMBL" id="AASZRA010000038">
    <property type="protein sequence ID" value="EFI6954843.1"/>
    <property type="molecule type" value="Genomic_DNA"/>
</dbReference>
<dbReference type="AlphaFoldDB" id="A0AAI9BAX0"/>
<sequence length="170" mass="19731">MCYGLELREIEQYPIELAIRMDSCGFLIFDSKLSCQVVDTLNSAVALYHVGMRNHADKLTRVGVELLLNDFFEEIISNHEKDKKIKDALSLSQKEKARKPRNHYYNEVMHVIKLTWEKYPKASKTGLLNELSVYYHGKVSKNTLDKWIKESGAQPPRPDKYSSFELVHPQ</sequence>
<evidence type="ECO:0000256" key="1">
    <source>
        <dbReference type="SAM" id="MobiDB-lite"/>
    </source>
</evidence>
<reference evidence="2" key="1">
    <citation type="submission" date="2020-02" db="EMBL/GenBank/DDBJ databases">
        <authorList>
            <consortium name="GenomeTrakr network: Whole genome sequencing for foodborne pathogen traceback"/>
        </authorList>
    </citation>
    <scope>NUCLEOTIDE SEQUENCE</scope>
    <source>
        <strain evidence="2">CFSAN046653</strain>
    </source>
</reference>
<gene>
    <name evidence="2" type="ORF">BCB93_004561</name>
</gene>
<evidence type="ECO:0000313" key="3">
    <source>
        <dbReference type="Proteomes" id="UP000775646"/>
    </source>
</evidence>
<accession>A0AAI9BAX0</accession>
<evidence type="ECO:0000313" key="2">
    <source>
        <dbReference type="EMBL" id="EFI6954843.1"/>
    </source>
</evidence>
<proteinExistence type="predicted"/>
<organism evidence="2 3">
    <name type="scientific">Escherichia coli</name>
    <dbReference type="NCBI Taxonomy" id="562"/>
    <lineage>
        <taxon>Bacteria</taxon>
        <taxon>Pseudomonadati</taxon>
        <taxon>Pseudomonadota</taxon>
        <taxon>Gammaproteobacteria</taxon>
        <taxon>Enterobacterales</taxon>
        <taxon>Enterobacteriaceae</taxon>
        <taxon>Escherichia</taxon>
    </lineage>
</organism>